<reference evidence="1" key="1">
    <citation type="journal article" date="2021" name="Sci. Adv.">
        <title>The American lobster genome reveals insights on longevity, neural, and immune adaptations.</title>
        <authorList>
            <person name="Polinski J.M."/>
            <person name="Zimin A.V."/>
            <person name="Clark K.F."/>
            <person name="Kohn A.B."/>
            <person name="Sadowski N."/>
            <person name="Timp W."/>
            <person name="Ptitsyn A."/>
            <person name="Khanna P."/>
            <person name="Romanova D.Y."/>
            <person name="Williams P."/>
            <person name="Greenwood S.J."/>
            <person name="Moroz L.L."/>
            <person name="Walt D.R."/>
            <person name="Bodnar A.G."/>
        </authorList>
    </citation>
    <scope>NUCLEOTIDE SEQUENCE</scope>
    <source>
        <strain evidence="1">GMGI-L3</strain>
    </source>
</reference>
<sequence>MMGSMGAGGIKSIRDKAAKGVIFHTEIQHLELQEIQELIGNIYVERKFMKEHGESTSALVGFFHKLSETVTLGEDAVPVKHYIPRPMRFYNCQRYGHADQK</sequence>
<comment type="caution">
    <text evidence="1">The sequence shown here is derived from an EMBL/GenBank/DDBJ whole genome shotgun (WGS) entry which is preliminary data.</text>
</comment>
<name>A0A8J5MK04_HOMAM</name>
<evidence type="ECO:0000313" key="1">
    <source>
        <dbReference type="EMBL" id="KAG7154249.1"/>
    </source>
</evidence>
<evidence type="ECO:0000313" key="2">
    <source>
        <dbReference type="Proteomes" id="UP000747542"/>
    </source>
</evidence>
<organism evidence="1 2">
    <name type="scientific">Homarus americanus</name>
    <name type="common">American lobster</name>
    <dbReference type="NCBI Taxonomy" id="6706"/>
    <lineage>
        <taxon>Eukaryota</taxon>
        <taxon>Metazoa</taxon>
        <taxon>Ecdysozoa</taxon>
        <taxon>Arthropoda</taxon>
        <taxon>Crustacea</taxon>
        <taxon>Multicrustacea</taxon>
        <taxon>Malacostraca</taxon>
        <taxon>Eumalacostraca</taxon>
        <taxon>Eucarida</taxon>
        <taxon>Decapoda</taxon>
        <taxon>Pleocyemata</taxon>
        <taxon>Astacidea</taxon>
        <taxon>Nephropoidea</taxon>
        <taxon>Nephropidae</taxon>
        <taxon>Homarus</taxon>
    </lineage>
</organism>
<dbReference type="AlphaFoldDB" id="A0A8J5MK04"/>
<accession>A0A8J5MK04</accession>
<dbReference type="Proteomes" id="UP000747542">
    <property type="component" value="Unassembled WGS sequence"/>
</dbReference>
<dbReference type="EMBL" id="JAHLQT010044743">
    <property type="protein sequence ID" value="KAG7154249.1"/>
    <property type="molecule type" value="Genomic_DNA"/>
</dbReference>
<keyword evidence="2" id="KW-1185">Reference proteome</keyword>
<gene>
    <name evidence="1" type="ORF">Hamer_G027265</name>
</gene>
<protein>
    <submittedName>
        <fullName evidence="1">Uncharacterized protein</fullName>
    </submittedName>
</protein>
<proteinExistence type="predicted"/>